<evidence type="ECO:0000256" key="2">
    <source>
        <dbReference type="ARBA" id="ARBA00022692"/>
    </source>
</evidence>
<evidence type="ECO:0000313" key="7">
    <source>
        <dbReference type="EMBL" id="GAA5148279.1"/>
    </source>
</evidence>
<evidence type="ECO:0000256" key="3">
    <source>
        <dbReference type="ARBA" id="ARBA00022989"/>
    </source>
</evidence>
<evidence type="ECO:0000256" key="4">
    <source>
        <dbReference type="ARBA" id="ARBA00023136"/>
    </source>
</evidence>
<evidence type="ECO:0000256" key="5">
    <source>
        <dbReference type="SAM" id="Phobius"/>
    </source>
</evidence>
<keyword evidence="8" id="KW-1185">Reference proteome</keyword>
<sequence length="240" mass="26039">MAALTLADTLQPVELADGVEIHLRVAGPAARSVAWLIDLLIFAGIIIALSLGLTLMGPSLGDKTVQGILLLCLFALSWFYNVFFEMTRKAATPGQRMMKLKVSSVSGAPVLLPQSIIRNLLRVIDFMPFCYLFGLMCCLFSQRFQRLGDLVADTVVVYAEPEHVKVSAQRVNVEPEAPPVALSRAEQAALLQFLERAPQWSDARKTELADVLEPLTGKTGLAGLSRACAMGVWLQKGGQG</sequence>
<evidence type="ECO:0000256" key="1">
    <source>
        <dbReference type="ARBA" id="ARBA00004141"/>
    </source>
</evidence>
<protein>
    <submittedName>
        <fullName evidence="7">RDD family protein</fullName>
    </submittedName>
</protein>
<feature type="transmembrane region" description="Helical" evidence="5">
    <location>
        <begin position="67"/>
        <end position="84"/>
    </location>
</feature>
<feature type="transmembrane region" description="Helical" evidence="5">
    <location>
        <begin position="33"/>
        <end position="55"/>
    </location>
</feature>
<dbReference type="PANTHER" id="PTHR38480:SF1">
    <property type="entry name" value="SLR0254 PROTEIN"/>
    <property type="match status" value="1"/>
</dbReference>
<name>A0ABP9PL31_9BACT</name>
<comment type="subcellular location">
    <subcellularLocation>
        <location evidence="1">Membrane</location>
        <topology evidence="1">Multi-pass membrane protein</topology>
    </subcellularLocation>
</comment>
<comment type="caution">
    <text evidence="7">The sequence shown here is derived from an EMBL/GenBank/DDBJ whole genome shotgun (WGS) entry which is preliminary data.</text>
</comment>
<dbReference type="RefSeq" id="WP_345738594.1">
    <property type="nucleotide sequence ID" value="NZ_BAABIA010000011.1"/>
</dbReference>
<keyword evidence="2 5" id="KW-0812">Transmembrane</keyword>
<organism evidence="7 8">
    <name type="scientific">Prosthecobacter algae</name>
    <dbReference type="NCBI Taxonomy" id="1144682"/>
    <lineage>
        <taxon>Bacteria</taxon>
        <taxon>Pseudomonadati</taxon>
        <taxon>Verrucomicrobiota</taxon>
        <taxon>Verrucomicrobiia</taxon>
        <taxon>Verrucomicrobiales</taxon>
        <taxon>Verrucomicrobiaceae</taxon>
        <taxon>Prosthecobacter</taxon>
    </lineage>
</organism>
<dbReference type="PANTHER" id="PTHR38480">
    <property type="entry name" value="SLR0254 PROTEIN"/>
    <property type="match status" value="1"/>
</dbReference>
<dbReference type="Pfam" id="PF06271">
    <property type="entry name" value="RDD"/>
    <property type="match status" value="1"/>
</dbReference>
<reference evidence="8" key="1">
    <citation type="journal article" date="2019" name="Int. J. Syst. Evol. Microbiol.">
        <title>The Global Catalogue of Microorganisms (GCM) 10K type strain sequencing project: providing services to taxonomists for standard genome sequencing and annotation.</title>
        <authorList>
            <consortium name="The Broad Institute Genomics Platform"/>
            <consortium name="The Broad Institute Genome Sequencing Center for Infectious Disease"/>
            <person name="Wu L."/>
            <person name="Ma J."/>
        </authorList>
    </citation>
    <scope>NUCLEOTIDE SEQUENCE [LARGE SCALE GENOMIC DNA]</scope>
    <source>
        <strain evidence="8">JCM 18053</strain>
    </source>
</reference>
<evidence type="ECO:0000313" key="8">
    <source>
        <dbReference type="Proteomes" id="UP001499852"/>
    </source>
</evidence>
<dbReference type="InterPro" id="IPR010432">
    <property type="entry name" value="RDD"/>
</dbReference>
<feature type="domain" description="RDD" evidence="6">
    <location>
        <begin position="25"/>
        <end position="152"/>
    </location>
</feature>
<gene>
    <name evidence="7" type="ORF">GCM10023213_44240</name>
</gene>
<proteinExistence type="predicted"/>
<accession>A0ABP9PL31</accession>
<dbReference type="Proteomes" id="UP001499852">
    <property type="component" value="Unassembled WGS sequence"/>
</dbReference>
<keyword evidence="4 5" id="KW-0472">Membrane</keyword>
<keyword evidence="3 5" id="KW-1133">Transmembrane helix</keyword>
<dbReference type="EMBL" id="BAABIA010000011">
    <property type="protein sequence ID" value="GAA5148279.1"/>
    <property type="molecule type" value="Genomic_DNA"/>
</dbReference>
<evidence type="ECO:0000259" key="6">
    <source>
        <dbReference type="Pfam" id="PF06271"/>
    </source>
</evidence>